<evidence type="ECO:0000256" key="6">
    <source>
        <dbReference type="ARBA" id="ARBA00022741"/>
    </source>
</evidence>
<keyword evidence="5 11" id="KW-0436">Ligase</keyword>
<evidence type="ECO:0000256" key="3">
    <source>
        <dbReference type="ARBA" id="ARBA00012217"/>
    </source>
</evidence>
<evidence type="ECO:0000313" key="15">
    <source>
        <dbReference type="Proteomes" id="UP000443070"/>
    </source>
</evidence>
<dbReference type="SUPFAM" id="SSF56104">
    <property type="entry name" value="SAICAR synthase-like"/>
    <property type="match status" value="1"/>
</dbReference>
<dbReference type="GO" id="GO:0006189">
    <property type="term" value="P:'de novo' IMP biosynthetic process"/>
    <property type="evidence" value="ECO:0007669"/>
    <property type="project" value="UniProtKB-UniRule"/>
</dbReference>
<dbReference type="InterPro" id="IPR001636">
    <property type="entry name" value="SAICAR_synth"/>
</dbReference>
<dbReference type="UniPathway" id="UPA00074">
    <property type="reaction ID" value="UER00131"/>
</dbReference>
<dbReference type="HAMAP" id="MF_00137">
    <property type="entry name" value="SAICAR_synth"/>
    <property type="match status" value="1"/>
</dbReference>
<evidence type="ECO:0000256" key="9">
    <source>
        <dbReference type="ARBA" id="ARBA00030409"/>
    </source>
</evidence>
<name>A0A7X2XFY5_9FIRM</name>
<dbReference type="RefSeq" id="WP_155164007.1">
    <property type="nucleotide sequence ID" value="NZ_WNBG01000004.1"/>
</dbReference>
<organism evidence="13 16">
    <name type="scientific">Phascolarctobacterium faecium</name>
    <dbReference type="NCBI Taxonomy" id="33025"/>
    <lineage>
        <taxon>Bacteria</taxon>
        <taxon>Bacillati</taxon>
        <taxon>Bacillota</taxon>
        <taxon>Negativicutes</taxon>
        <taxon>Acidaminococcales</taxon>
        <taxon>Acidaminococcaceae</taxon>
        <taxon>Phascolarctobacterium</taxon>
    </lineage>
</organism>
<dbReference type="Proteomes" id="UP000443070">
    <property type="component" value="Unassembled WGS sequence"/>
</dbReference>
<evidence type="ECO:0000256" key="10">
    <source>
        <dbReference type="ARBA" id="ARBA00048475"/>
    </source>
</evidence>
<reference evidence="15 16" key="1">
    <citation type="journal article" date="2019" name="Nat. Med.">
        <title>A library of human gut bacterial isolates paired with longitudinal multiomics data enables mechanistic microbiome research.</title>
        <authorList>
            <person name="Poyet M."/>
            <person name="Groussin M."/>
            <person name="Gibbons S.M."/>
            <person name="Avila-Pacheco J."/>
            <person name="Jiang X."/>
            <person name="Kearney S.M."/>
            <person name="Perrotta A.R."/>
            <person name="Berdy B."/>
            <person name="Zhao S."/>
            <person name="Lieberman T.D."/>
            <person name="Swanson P.K."/>
            <person name="Smith M."/>
            <person name="Roesemann S."/>
            <person name="Alexander J.E."/>
            <person name="Rich S.A."/>
            <person name="Livny J."/>
            <person name="Vlamakis H."/>
            <person name="Clish C."/>
            <person name="Bullock K."/>
            <person name="Deik A."/>
            <person name="Scott J."/>
            <person name="Pierce K.A."/>
            <person name="Xavier R.J."/>
            <person name="Alm E.J."/>
        </authorList>
    </citation>
    <scope>NUCLEOTIDE SEQUENCE [LARGE SCALE GENOMIC DNA]</scope>
    <source>
        <strain evidence="13 16">BIOML-A13</strain>
        <strain evidence="14 15">BIOML-A3</strain>
    </source>
</reference>
<dbReference type="InterPro" id="IPR028923">
    <property type="entry name" value="SAICAR_synt/ADE2_N"/>
</dbReference>
<dbReference type="AlphaFoldDB" id="A0A7X2XFY5"/>
<dbReference type="CDD" id="cd01415">
    <property type="entry name" value="SAICAR_synt_PurC"/>
    <property type="match status" value="1"/>
</dbReference>
<evidence type="ECO:0000256" key="2">
    <source>
        <dbReference type="ARBA" id="ARBA00010190"/>
    </source>
</evidence>
<dbReference type="Proteomes" id="UP000484547">
    <property type="component" value="Unassembled WGS sequence"/>
</dbReference>
<dbReference type="Gene3D" id="3.30.200.20">
    <property type="entry name" value="Phosphorylase Kinase, domain 1"/>
    <property type="match status" value="1"/>
</dbReference>
<keyword evidence="8 11" id="KW-0067">ATP-binding</keyword>
<dbReference type="EMBL" id="WNBW01000004">
    <property type="protein sequence ID" value="MTU04058.1"/>
    <property type="molecule type" value="Genomic_DNA"/>
</dbReference>
<dbReference type="EMBL" id="WNBM01000004">
    <property type="protein sequence ID" value="MTT75995.1"/>
    <property type="molecule type" value="Genomic_DNA"/>
</dbReference>
<keyword evidence="7 11" id="KW-0658">Purine biosynthesis</keyword>
<comment type="caution">
    <text evidence="13">The sequence shown here is derived from an EMBL/GenBank/DDBJ whole genome shotgun (WGS) entry which is preliminary data.</text>
</comment>
<evidence type="ECO:0000313" key="13">
    <source>
        <dbReference type="EMBL" id="MTT75995.1"/>
    </source>
</evidence>
<dbReference type="GO" id="GO:0004639">
    <property type="term" value="F:phosphoribosylaminoimidazolesuccinocarboxamide synthase activity"/>
    <property type="evidence" value="ECO:0007669"/>
    <property type="project" value="UniProtKB-UniRule"/>
</dbReference>
<protein>
    <recommendedName>
        <fullName evidence="4 11">Phosphoribosylaminoimidazole-succinocarboxamide synthase</fullName>
        <ecNumber evidence="3 11">6.3.2.6</ecNumber>
    </recommendedName>
    <alternativeName>
        <fullName evidence="9 11">SAICAR synthetase</fullName>
    </alternativeName>
</protein>
<feature type="domain" description="SAICAR synthetase/ADE2 N-terminal" evidence="12">
    <location>
        <begin position="5"/>
        <end position="230"/>
    </location>
</feature>
<dbReference type="Pfam" id="PF01259">
    <property type="entry name" value="SAICAR_synt"/>
    <property type="match status" value="1"/>
</dbReference>
<evidence type="ECO:0000256" key="8">
    <source>
        <dbReference type="ARBA" id="ARBA00022840"/>
    </source>
</evidence>
<gene>
    <name evidence="11" type="primary">purC</name>
    <name evidence="13" type="ORF">GMD11_06950</name>
    <name evidence="14" type="ORF">GMD18_06600</name>
</gene>
<evidence type="ECO:0000256" key="4">
    <source>
        <dbReference type="ARBA" id="ARBA00016460"/>
    </source>
</evidence>
<dbReference type="InterPro" id="IPR018236">
    <property type="entry name" value="SAICAR_synthetase_CS"/>
</dbReference>
<evidence type="ECO:0000313" key="14">
    <source>
        <dbReference type="EMBL" id="MTU04058.1"/>
    </source>
</evidence>
<evidence type="ECO:0000259" key="12">
    <source>
        <dbReference type="Pfam" id="PF01259"/>
    </source>
</evidence>
<dbReference type="GO" id="GO:0005524">
    <property type="term" value="F:ATP binding"/>
    <property type="evidence" value="ECO:0007669"/>
    <property type="project" value="UniProtKB-KW"/>
</dbReference>
<evidence type="ECO:0000256" key="5">
    <source>
        <dbReference type="ARBA" id="ARBA00022598"/>
    </source>
</evidence>
<keyword evidence="6 11" id="KW-0547">Nucleotide-binding</keyword>
<dbReference type="InterPro" id="IPR033934">
    <property type="entry name" value="SAICAR_synt_PurC"/>
</dbReference>
<dbReference type="PROSITE" id="PS01057">
    <property type="entry name" value="SAICAR_SYNTHETASE_1"/>
    <property type="match status" value="1"/>
</dbReference>
<comment type="similarity">
    <text evidence="2 11">Belongs to the SAICAR synthetase family.</text>
</comment>
<comment type="catalytic activity">
    <reaction evidence="10 11">
        <text>5-amino-1-(5-phospho-D-ribosyl)imidazole-4-carboxylate + L-aspartate + ATP = (2S)-2-[5-amino-1-(5-phospho-beta-D-ribosyl)imidazole-4-carboxamido]succinate + ADP + phosphate + 2 H(+)</text>
        <dbReference type="Rhea" id="RHEA:22628"/>
        <dbReference type="ChEBI" id="CHEBI:15378"/>
        <dbReference type="ChEBI" id="CHEBI:29991"/>
        <dbReference type="ChEBI" id="CHEBI:30616"/>
        <dbReference type="ChEBI" id="CHEBI:43474"/>
        <dbReference type="ChEBI" id="CHEBI:58443"/>
        <dbReference type="ChEBI" id="CHEBI:77657"/>
        <dbReference type="ChEBI" id="CHEBI:456216"/>
        <dbReference type="EC" id="6.3.2.6"/>
    </reaction>
</comment>
<dbReference type="GO" id="GO:0009236">
    <property type="term" value="P:cobalamin biosynthetic process"/>
    <property type="evidence" value="ECO:0007669"/>
    <property type="project" value="InterPro"/>
</dbReference>
<dbReference type="Gene3D" id="3.30.470.20">
    <property type="entry name" value="ATP-grasp fold, B domain"/>
    <property type="match status" value="1"/>
</dbReference>
<dbReference type="EC" id="6.3.2.6" evidence="3 11"/>
<evidence type="ECO:0000256" key="7">
    <source>
        <dbReference type="ARBA" id="ARBA00022755"/>
    </source>
</evidence>
<comment type="pathway">
    <text evidence="1 11">Purine metabolism; IMP biosynthesis via de novo pathway; 5-amino-1-(5-phospho-D-ribosyl)imidazole-4-carboxamide from 5-amino-1-(5-phospho-D-ribosyl)imidazole-4-carboxylate: step 1/2.</text>
</comment>
<dbReference type="OrthoDB" id="9801549at2"/>
<evidence type="ECO:0000313" key="16">
    <source>
        <dbReference type="Proteomes" id="UP000484547"/>
    </source>
</evidence>
<dbReference type="NCBIfam" id="TIGR00081">
    <property type="entry name" value="purC"/>
    <property type="match status" value="1"/>
</dbReference>
<accession>A0A7X2XFY5</accession>
<dbReference type="FunFam" id="3.30.470.20:FF:000006">
    <property type="entry name" value="Phosphoribosylaminoimidazole-succinocarboxamide synthase"/>
    <property type="match status" value="1"/>
</dbReference>
<sequence>MAKMLYEGKAKKVFETENPNEVIIYYKDDATAMNGLKKGTIADKGIMNNTITSFFFDLLAKHGIPHHQIKKLNDREALCKKVSIIPMEVVTRNIAAGSLAKKMGVEEGYVMKRPIVEFYYKNDDLGDPMINADYAEAFGLATDAQVAEIKACALKINEILKAFLAERKVRLIDFKMEFGVDADGKVILADEITPDTSRLWDWDTNEKLDKDRFRRDMGSVEEAYQEIIKRLTGK</sequence>
<evidence type="ECO:0000256" key="1">
    <source>
        <dbReference type="ARBA" id="ARBA00004672"/>
    </source>
</evidence>
<evidence type="ECO:0000256" key="11">
    <source>
        <dbReference type="HAMAP-Rule" id="MF_00137"/>
    </source>
</evidence>
<dbReference type="PANTHER" id="PTHR43599:SF3">
    <property type="entry name" value="SI:DKEY-6E2.2"/>
    <property type="match status" value="1"/>
</dbReference>
<dbReference type="InterPro" id="IPR050089">
    <property type="entry name" value="SAICAR_synthetase"/>
</dbReference>
<proteinExistence type="inferred from homology"/>
<dbReference type="PANTHER" id="PTHR43599">
    <property type="entry name" value="MULTIFUNCTIONAL PROTEIN ADE2"/>
    <property type="match status" value="1"/>
</dbReference>
<keyword evidence="15" id="KW-1185">Reference proteome</keyword>